<comment type="caution">
    <text evidence="1">The sequence shown here is derived from an EMBL/GenBank/DDBJ whole genome shotgun (WGS) entry which is preliminary data.</text>
</comment>
<reference evidence="1 2" key="1">
    <citation type="submission" date="2018-09" db="EMBL/GenBank/DDBJ databases">
        <title>Altererythrobacter sp.Ery1 and Ery12, the genome sequencing of novel strains in genus Alterythrobacter.</title>
        <authorList>
            <person name="Cheng H."/>
            <person name="Wu Y.-H."/>
            <person name="Fang C."/>
            <person name="Xu X.-W."/>
        </authorList>
    </citation>
    <scope>NUCLEOTIDE SEQUENCE [LARGE SCALE GENOMIC DNA]</scope>
    <source>
        <strain evidence="1 2">Ery12</strain>
    </source>
</reference>
<dbReference type="AlphaFoldDB" id="A0A419R2Q6"/>
<dbReference type="Proteomes" id="UP000284322">
    <property type="component" value="Unassembled WGS sequence"/>
</dbReference>
<dbReference type="GO" id="GO:0016787">
    <property type="term" value="F:hydrolase activity"/>
    <property type="evidence" value="ECO:0007669"/>
    <property type="project" value="UniProtKB-KW"/>
</dbReference>
<accession>A0A419R2Q6</accession>
<name>A0A419R2Q6_9SPHN</name>
<dbReference type="OrthoDB" id="6198264at2"/>
<evidence type="ECO:0000313" key="1">
    <source>
        <dbReference type="EMBL" id="RJX68258.1"/>
    </source>
</evidence>
<organism evidence="1 2">
    <name type="scientific">Tsuneonella suprasediminis</name>
    <dbReference type="NCBI Taxonomy" id="2306996"/>
    <lineage>
        <taxon>Bacteria</taxon>
        <taxon>Pseudomonadati</taxon>
        <taxon>Pseudomonadota</taxon>
        <taxon>Alphaproteobacteria</taxon>
        <taxon>Sphingomonadales</taxon>
        <taxon>Erythrobacteraceae</taxon>
        <taxon>Tsuneonella</taxon>
    </lineage>
</organism>
<evidence type="ECO:0000313" key="2">
    <source>
        <dbReference type="Proteomes" id="UP000284322"/>
    </source>
</evidence>
<protein>
    <submittedName>
        <fullName evidence="1">Alpha/beta hydrolase</fullName>
    </submittedName>
</protein>
<keyword evidence="1" id="KW-0378">Hydrolase</keyword>
<sequence>MRGVISLIVCIISLFALPAYARTVISVTIVEEWVDDAGGRFTAVDPAPIPQGIARFGPFRVIDPRRAALVDATDARSPRAFAAMMRAYPQITTLEMVECPGTDDDTANLMVGRMIRAAGLITHVPAHGSVRSGAVELFLAGKERWIDDGAEFAVHSWQDNYGREARDFAADSPVNRAYVDYYQSMGMSAPQARAFYDMTNSTPNADARWLTAQDMRGWIGQGSERQRAVRYADVTTQVTAPKIAYLDLGRSIP</sequence>
<proteinExistence type="predicted"/>
<dbReference type="EMBL" id="RAHJ01000018">
    <property type="protein sequence ID" value="RJX68258.1"/>
    <property type="molecule type" value="Genomic_DNA"/>
</dbReference>
<keyword evidence="2" id="KW-1185">Reference proteome</keyword>
<gene>
    <name evidence="1" type="ORF">D6858_08465</name>
</gene>